<organism evidence="3 4">
    <name type="scientific">Thalassobellus suaedae</name>
    <dbReference type="NCBI Taxonomy" id="3074124"/>
    <lineage>
        <taxon>Bacteria</taxon>
        <taxon>Pseudomonadati</taxon>
        <taxon>Bacteroidota</taxon>
        <taxon>Flavobacteriia</taxon>
        <taxon>Flavobacteriales</taxon>
        <taxon>Flavobacteriaceae</taxon>
        <taxon>Thalassobellus</taxon>
    </lineage>
</organism>
<dbReference type="Gene3D" id="3.20.20.520">
    <property type="entry name" value="Glycosyl hydrolase family 115"/>
    <property type="match status" value="1"/>
</dbReference>
<dbReference type="Gene3D" id="1.20.58.2150">
    <property type="match status" value="1"/>
</dbReference>
<dbReference type="InterPro" id="IPR031924">
    <property type="entry name" value="GH115"/>
</dbReference>
<protein>
    <submittedName>
        <fullName evidence="3">Glycosyl hydrolase 115 family protein</fullName>
    </submittedName>
</protein>
<keyword evidence="1 3" id="KW-0378">Hydrolase</keyword>
<dbReference type="Pfam" id="PF15979">
    <property type="entry name" value="Glyco_hydro_115"/>
    <property type="match status" value="1"/>
</dbReference>
<gene>
    <name evidence="3" type="ORF">RHP49_06180</name>
</gene>
<dbReference type="EMBL" id="CP134536">
    <property type="protein sequence ID" value="WNH13842.1"/>
    <property type="molecule type" value="Genomic_DNA"/>
</dbReference>
<reference evidence="3 4" key="1">
    <citation type="submission" date="2023-09" db="EMBL/GenBank/DDBJ databases">
        <title>Thalassobella suaedae gen. nov., sp. nov., a marine bacterium of the family Flavobacteriaceae isolated from a halophyte Suaeda japonica.</title>
        <authorList>
            <person name="Lee S.Y."/>
            <person name="Hwang C.Y."/>
        </authorList>
    </citation>
    <scope>NUCLEOTIDE SEQUENCE [LARGE SCALE GENOMIC DNA]</scope>
    <source>
        <strain evidence="3 4">HL-DH10</strain>
    </source>
</reference>
<proteinExistence type="predicted"/>
<dbReference type="Gene3D" id="3.30.379.10">
    <property type="entry name" value="Chitobiase/beta-hexosaminidase domain 2-like"/>
    <property type="match status" value="1"/>
</dbReference>
<dbReference type="PANTHER" id="PTHR37842:SF2">
    <property type="entry name" value="GYLCOSYL HYDROLASE 115 C-TERMINAL DOMAIN-CONTAINING PROTEIN"/>
    <property type="match status" value="1"/>
</dbReference>
<dbReference type="RefSeq" id="WP_415863827.1">
    <property type="nucleotide sequence ID" value="NZ_CP134536.1"/>
</dbReference>
<sequence>MTFTTNLKKTTITIFLTLLFSVVNGMQGINPEKYVSSETLEGSFPLASNSKVASILVSNNDFPGVIRVTGHLQKDLKNVTGIQPNIINTISQTEDYIVIIGTLGKSLIIDQLAKEGKIDASKLQGTLEKFTTQIIENPMAGVKKALVIAGSDKRGTIYGIYDLSKQIGVSPWYFWADVPVKKQLELHVLPGIHTLGEPKVKYRGIFINDEAPALTGWADENFGDLNSKFYDKVFELILRLKGNYLWPAMWGNKFYVDDPENGDLADEYGIIMGTSHHEPLVRSHAEWEKSKNGTWDFNTNAEGLKAFWKGGIERMGNKETLVTIGMRGDGDEAMTEGTAIGLLEDIVKTQREIISTVTKKPAEDTPQIWALYKEVQDYYDKGMQVPEDVTLLLCDDNWGNLRKLPSLNAKPRKGGYGIYYHFDYVGGPRSYKWTNTNQIERVWEQMHLAYKHGVDKVWIVNVGDIKPMEFPISFFLDYAWNPEKWDASNLQDYYYQWARDNFDGQFTEDIANILKLYTKYNARRTPELLDAKTYSLIHYNEAERVVKEYNELAEKAKDINKNLKPEYKDAFYQLVLYHVLSGANLNELYVTVAKNKLYAEQGRTSTNVLAKKANDLFKKVAEFDNHYNKIMSSGKWNHMMSQAYIGSTSWRAPSENIMPETKTIKLPNNSEVGIAVEGSEKWWPNATEDALLPTFTSFENNIFYFDVFNRGQEPFNFKINSKSKWITFSKTKGTIDKEERIKVSIDWEKAPKGLHKTSFFVKANKKMIPVYVQTHNTDLKETKGFVENNGFIAIDANHFSNKSEPETFKWVVVENLGKTGSSIISLPIEKGRVTLKESSPKLSYDVNFQTTGTVKVSMYFSPTINYATREGMYYGLSFDEEKPIQINYDSDPNIFNYNGKVPSNWHTNVSDKIKVITTEFEIDKTGNHTLNYYRVDEGLVLQKIIIETERSNLKETYLGPEQSFKRIKDE</sequence>
<evidence type="ECO:0000259" key="2">
    <source>
        <dbReference type="Pfam" id="PF17829"/>
    </source>
</evidence>
<dbReference type="Gene3D" id="2.60.120.1620">
    <property type="match status" value="1"/>
</dbReference>
<dbReference type="Proteomes" id="UP001303407">
    <property type="component" value="Chromosome"/>
</dbReference>
<evidence type="ECO:0000256" key="1">
    <source>
        <dbReference type="ARBA" id="ARBA00022801"/>
    </source>
</evidence>
<keyword evidence="4" id="KW-1185">Reference proteome</keyword>
<dbReference type="SUPFAM" id="SSF55545">
    <property type="entry name" value="beta-N-acetylhexosaminidase-like domain"/>
    <property type="match status" value="1"/>
</dbReference>
<dbReference type="GO" id="GO:0016787">
    <property type="term" value="F:hydrolase activity"/>
    <property type="evidence" value="ECO:0007669"/>
    <property type="project" value="UniProtKB-KW"/>
</dbReference>
<dbReference type="InterPro" id="IPR041437">
    <property type="entry name" value="GH115_C"/>
</dbReference>
<evidence type="ECO:0000313" key="4">
    <source>
        <dbReference type="Proteomes" id="UP001303407"/>
    </source>
</evidence>
<dbReference type="InterPro" id="IPR042301">
    <property type="entry name" value="GH115_sf"/>
</dbReference>
<feature type="domain" description="Gylcosyl hydrolase 115 C-terminal" evidence="2">
    <location>
        <begin position="784"/>
        <end position="961"/>
    </location>
</feature>
<name>A0ABY9Y6E6_9FLAO</name>
<dbReference type="Pfam" id="PF17829">
    <property type="entry name" value="GH115_C"/>
    <property type="match status" value="1"/>
</dbReference>
<accession>A0ABY9Y6E6</accession>
<dbReference type="InterPro" id="IPR029018">
    <property type="entry name" value="Hex-like_dom2"/>
</dbReference>
<dbReference type="PANTHER" id="PTHR37842">
    <property type="match status" value="1"/>
</dbReference>
<evidence type="ECO:0000313" key="3">
    <source>
        <dbReference type="EMBL" id="WNH13842.1"/>
    </source>
</evidence>